<name>A0A2K3NNW7_TRIPR</name>
<organism evidence="1 2">
    <name type="scientific">Trifolium pratense</name>
    <name type="common">Red clover</name>
    <dbReference type="NCBI Taxonomy" id="57577"/>
    <lineage>
        <taxon>Eukaryota</taxon>
        <taxon>Viridiplantae</taxon>
        <taxon>Streptophyta</taxon>
        <taxon>Embryophyta</taxon>
        <taxon>Tracheophyta</taxon>
        <taxon>Spermatophyta</taxon>
        <taxon>Magnoliopsida</taxon>
        <taxon>eudicotyledons</taxon>
        <taxon>Gunneridae</taxon>
        <taxon>Pentapetalae</taxon>
        <taxon>rosids</taxon>
        <taxon>fabids</taxon>
        <taxon>Fabales</taxon>
        <taxon>Fabaceae</taxon>
        <taxon>Papilionoideae</taxon>
        <taxon>50 kb inversion clade</taxon>
        <taxon>NPAAA clade</taxon>
        <taxon>Hologalegina</taxon>
        <taxon>IRL clade</taxon>
        <taxon>Trifolieae</taxon>
        <taxon>Trifolium</taxon>
    </lineage>
</organism>
<evidence type="ECO:0000313" key="2">
    <source>
        <dbReference type="Proteomes" id="UP000236291"/>
    </source>
</evidence>
<dbReference type="Proteomes" id="UP000236291">
    <property type="component" value="Unassembled WGS sequence"/>
</dbReference>
<protein>
    <submittedName>
        <fullName evidence="1">Uncharacterized protein</fullName>
    </submittedName>
</protein>
<accession>A0A2K3NNW7</accession>
<dbReference type="EMBL" id="ASHM01000445">
    <property type="protein sequence ID" value="PNY04719.1"/>
    <property type="molecule type" value="Genomic_DNA"/>
</dbReference>
<sequence length="122" mass="14357">MSLLLTFPIRCKESSESWPVTRSFMKIPILFLFLTLSAQHPLIYPYNIHPIHIWKQSLVAFSIRGRIHNVEFCFLLPVFFDNQSAVALPCNPVLHDQWPDCSRRFYHMKLNVLELHMVSHPP</sequence>
<reference evidence="1 2" key="2">
    <citation type="journal article" date="2017" name="Front. Plant Sci.">
        <title>Gene Classification and Mining of Molecular Markers Useful in Red Clover (Trifolium pratense) Breeding.</title>
        <authorList>
            <person name="Istvanek J."/>
            <person name="Dluhosova J."/>
            <person name="Dluhos P."/>
            <person name="Patkova L."/>
            <person name="Nedelnik J."/>
            <person name="Repkova J."/>
        </authorList>
    </citation>
    <scope>NUCLEOTIDE SEQUENCE [LARGE SCALE GENOMIC DNA]</scope>
    <source>
        <strain evidence="2">cv. Tatra</strain>
        <tissue evidence="1">Young leaves</tissue>
    </source>
</reference>
<gene>
    <name evidence="1" type="ORF">L195_g001145</name>
</gene>
<comment type="caution">
    <text evidence="1">The sequence shown here is derived from an EMBL/GenBank/DDBJ whole genome shotgun (WGS) entry which is preliminary data.</text>
</comment>
<reference evidence="1 2" key="1">
    <citation type="journal article" date="2014" name="Am. J. Bot.">
        <title>Genome assembly and annotation for red clover (Trifolium pratense; Fabaceae).</title>
        <authorList>
            <person name="Istvanek J."/>
            <person name="Jaros M."/>
            <person name="Krenek A."/>
            <person name="Repkova J."/>
        </authorList>
    </citation>
    <scope>NUCLEOTIDE SEQUENCE [LARGE SCALE GENOMIC DNA]</scope>
    <source>
        <strain evidence="2">cv. Tatra</strain>
        <tissue evidence="1">Young leaves</tissue>
    </source>
</reference>
<proteinExistence type="predicted"/>
<evidence type="ECO:0000313" key="1">
    <source>
        <dbReference type="EMBL" id="PNY04719.1"/>
    </source>
</evidence>
<dbReference type="AlphaFoldDB" id="A0A2K3NNW7"/>